<evidence type="ECO:0000313" key="3">
    <source>
        <dbReference type="Proteomes" id="UP000003257"/>
    </source>
</evidence>
<dbReference type="PANTHER" id="PTHR36919">
    <property type="entry name" value="BLR1215 PROTEIN"/>
    <property type="match status" value="1"/>
</dbReference>
<proteinExistence type="predicted"/>
<evidence type="ECO:0000313" key="2">
    <source>
        <dbReference type="EMBL" id="EDQ03907.1"/>
    </source>
</evidence>
<dbReference type="InterPro" id="IPR019223">
    <property type="entry name" value="DUF2147"/>
</dbReference>
<comment type="caution">
    <text evidence="2">The sequence shown here is derived from an EMBL/GenBank/DDBJ whole genome shotgun (WGS) entry which is preliminary data.</text>
</comment>
<reference evidence="2 3" key="1">
    <citation type="submission" date="2007-11" db="EMBL/GenBank/DDBJ databases">
        <authorList>
            <person name="Wagner-Dobler I."/>
            <person name="Ferriera S."/>
            <person name="Johnson J."/>
            <person name="Kravitz S."/>
            <person name="Beeson K."/>
            <person name="Sutton G."/>
            <person name="Rogers Y.-H."/>
            <person name="Friedman R."/>
            <person name="Frazier M."/>
            <person name="Venter J.C."/>
        </authorList>
    </citation>
    <scope>NUCLEOTIDE SEQUENCE [LARGE SCALE GENOMIC DNA]</scope>
    <source>
        <strain evidence="2 3">HEL-45</strain>
    </source>
</reference>
<accession>A0ABM9X388</accession>
<dbReference type="Gene3D" id="2.40.128.520">
    <property type="match status" value="1"/>
</dbReference>
<dbReference type="Proteomes" id="UP000003257">
    <property type="component" value="Unassembled WGS sequence"/>
</dbReference>
<organism evidence="2 3">
    <name type="scientific">Sulfitobacter indolifex HEL-45</name>
    <dbReference type="NCBI Taxonomy" id="391624"/>
    <lineage>
        <taxon>Bacteria</taxon>
        <taxon>Pseudomonadati</taxon>
        <taxon>Pseudomonadota</taxon>
        <taxon>Alphaproteobacteria</taxon>
        <taxon>Rhodobacterales</taxon>
        <taxon>Roseobacteraceae</taxon>
        <taxon>Sulfitobacter</taxon>
    </lineage>
</organism>
<evidence type="ECO:0000259" key="1">
    <source>
        <dbReference type="Pfam" id="PF09917"/>
    </source>
</evidence>
<dbReference type="Pfam" id="PF09917">
    <property type="entry name" value="DUF2147"/>
    <property type="match status" value="1"/>
</dbReference>
<feature type="domain" description="DUF2147" evidence="1">
    <location>
        <begin position="88"/>
        <end position="189"/>
    </location>
</feature>
<dbReference type="EMBL" id="ABID01000006">
    <property type="protein sequence ID" value="EDQ03907.1"/>
    <property type="molecule type" value="Genomic_DNA"/>
</dbReference>
<sequence length="191" mass="20077">MHKAHSLTVFEIDGGVEDHGRALVLNIGFLLHVITDFATRPKVNLARNKVMDNSKARSGGEIMKQFIAAGLLGLGLTGAAYAAGPAVGTWQTQVDDGAYAHVKMAPCGGAVCGTIARTFNDSGEYKSPNIGKTLVIDMKPEGGGKYAGKVWRPSNGKIYIGKMDVAGDSLKLSGCIAGGLICSKQTWARIK</sequence>
<name>A0ABM9X388_9RHOB</name>
<dbReference type="PANTHER" id="PTHR36919:SF3">
    <property type="entry name" value="BLL5882 PROTEIN"/>
    <property type="match status" value="1"/>
</dbReference>
<gene>
    <name evidence="2" type="ORF">OIHEL45_00657</name>
</gene>
<protein>
    <recommendedName>
        <fullName evidence="1">DUF2147 domain-containing protein</fullName>
    </recommendedName>
</protein>
<keyword evidence="3" id="KW-1185">Reference proteome</keyword>